<gene>
    <name evidence="3" type="ORF">HIV01_012500</name>
</gene>
<organism evidence="3 4">
    <name type="scientific">Lysobacter arenosi</name>
    <dbReference type="NCBI Taxonomy" id="2795387"/>
    <lineage>
        <taxon>Bacteria</taxon>
        <taxon>Pseudomonadati</taxon>
        <taxon>Pseudomonadota</taxon>
        <taxon>Gammaproteobacteria</taxon>
        <taxon>Lysobacterales</taxon>
        <taxon>Lysobacteraceae</taxon>
        <taxon>Lysobacter</taxon>
    </lineage>
</organism>
<protein>
    <submittedName>
        <fullName evidence="3">DUF4124 domain-containing protein</fullName>
    </submittedName>
</protein>
<accession>A0ABX7R7D1</accession>
<evidence type="ECO:0000313" key="3">
    <source>
        <dbReference type="EMBL" id="QSX74033.1"/>
    </source>
</evidence>
<name>A0ABX7R7D1_9GAMM</name>
<evidence type="ECO:0000313" key="4">
    <source>
        <dbReference type="Proteomes" id="UP000663400"/>
    </source>
</evidence>
<dbReference type="Proteomes" id="UP000663400">
    <property type="component" value="Chromosome"/>
</dbReference>
<feature type="signal peptide" evidence="2">
    <location>
        <begin position="1"/>
        <end position="15"/>
    </location>
</feature>
<dbReference type="EMBL" id="CP071517">
    <property type="protein sequence ID" value="QSX74033.1"/>
    <property type="molecule type" value="Genomic_DNA"/>
</dbReference>
<sequence>MCLLLLLAVAPFAQAQVVIYRCTDASGAVTMQNGTPCPKGSTEVKRAVEAAPSQSRAQFLSGSTTPAPVAPVAPPPAAAPAAATPVAAAPAPAAPAVPATDRGLRTPPPPLFECRTWEGHRYLGDDAQPPPRCIPVAVTGLGGTNATAAAGSACQMVDDQCQAVPDALLCQGWTQRLNDVESQSVGGGDNRAYAQAEARRLRAIIDGSSCAAP</sequence>
<feature type="region of interest" description="Disordered" evidence="1">
    <location>
        <begin position="52"/>
        <end position="79"/>
    </location>
</feature>
<feature type="compositionally biased region" description="Polar residues" evidence="1">
    <location>
        <begin position="52"/>
        <end position="63"/>
    </location>
</feature>
<evidence type="ECO:0000256" key="1">
    <source>
        <dbReference type="SAM" id="MobiDB-lite"/>
    </source>
</evidence>
<reference evidence="3 4" key="1">
    <citation type="submission" date="2021-02" db="EMBL/GenBank/DDBJ databases">
        <title>Lysobacter arenosi sp. nov., isolated from soil of gangwondo yeongwol, south Korea.</title>
        <authorList>
            <person name="Kim K.R."/>
            <person name="Kim K.H."/>
            <person name="Jeon C.O."/>
        </authorList>
    </citation>
    <scope>NUCLEOTIDE SEQUENCE [LARGE SCALE GENOMIC DNA]</scope>
    <source>
        <strain evidence="3 4">R7</strain>
    </source>
</reference>
<proteinExistence type="predicted"/>
<keyword evidence="4" id="KW-1185">Reference proteome</keyword>
<feature type="chain" id="PRO_5045580623" evidence="2">
    <location>
        <begin position="16"/>
        <end position="213"/>
    </location>
</feature>
<evidence type="ECO:0000256" key="2">
    <source>
        <dbReference type="SAM" id="SignalP"/>
    </source>
</evidence>
<dbReference type="RefSeq" id="WP_200607569.1">
    <property type="nucleotide sequence ID" value="NZ_CP071517.1"/>
</dbReference>
<feature type="compositionally biased region" description="Pro residues" evidence="1">
    <location>
        <begin position="68"/>
        <end position="78"/>
    </location>
</feature>
<keyword evidence="2" id="KW-0732">Signal</keyword>